<comment type="caution">
    <text evidence="1">The sequence shown here is derived from an EMBL/GenBank/DDBJ whole genome shotgun (WGS) entry which is preliminary data.</text>
</comment>
<sequence>ALEVMKSCYDFDSTVSLESLAMVRKCFSIPNEYVLYAPGPEQRPHHPCPKGFNISVDALEAGLRLRFPLHPVIKECLGWWRTSPSQVAPNSMRYLITFLRECKGLGIIPIRIKATIREREGGGVGRVN</sequence>
<dbReference type="Proteomes" id="UP000287651">
    <property type="component" value="Unassembled WGS sequence"/>
</dbReference>
<accession>A0A426WWF9</accession>
<evidence type="ECO:0000313" key="2">
    <source>
        <dbReference type="Proteomes" id="UP000287651"/>
    </source>
</evidence>
<name>A0A426WWF9_ENSVE</name>
<protein>
    <submittedName>
        <fullName evidence="1">Uncharacterized protein</fullName>
    </submittedName>
</protein>
<gene>
    <name evidence="1" type="ORF">B296_00049533</name>
</gene>
<evidence type="ECO:0000313" key="1">
    <source>
        <dbReference type="EMBL" id="RRT31559.1"/>
    </source>
</evidence>
<feature type="non-terminal residue" evidence="1">
    <location>
        <position position="1"/>
    </location>
</feature>
<dbReference type="EMBL" id="AMZH03038194">
    <property type="protein sequence ID" value="RRT31559.1"/>
    <property type="molecule type" value="Genomic_DNA"/>
</dbReference>
<organism evidence="1 2">
    <name type="scientific">Ensete ventricosum</name>
    <name type="common">Abyssinian banana</name>
    <name type="synonym">Musa ensete</name>
    <dbReference type="NCBI Taxonomy" id="4639"/>
    <lineage>
        <taxon>Eukaryota</taxon>
        <taxon>Viridiplantae</taxon>
        <taxon>Streptophyta</taxon>
        <taxon>Embryophyta</taxon>
        <taxon>Tracheophyta</taxon>
        <taxon>Spermatophyta</taxon>
        <taxon>Magnoliopsida</taxon>
        <taxon>Liliopsida</taxon>
        <taxon>Zingiberales</taxon>
        <taxon>Musaceae</taxon>
        <taxon>Ensete</taxon>
    </lineage>
</organism>
<proteinExistence type="predicted"/>
<dbReference type="AlphaFoldDB" id="A0A426WWF9"/>
<reference evidence="1 2" key="1">
    <citation type="journal article" date="2014" name="Agronomy (Basel)">
        <title>A Draft Genome Sequence for Ensete ventricosum, the Drought-Tolerant Tree Against Hunger.</title>
        <authorList>
            <person name="Harrison J."/>
            <person name="Moore K.A."/>
            <person name="Paszkiewicz K."/>
            <person name="Jones T."/>
            <person name="Grant M."/>
            <person name="Ambacheew D."/>
            <person name="Muzemil S."/>
            <person name="Studholme D.J."/>
        </authorList>
    </citation>
    <scope>NUCLEOTIDE SEQUENCE [LARGE SCALE GENOMIC DNA]</scope>
</reference>